<dbReference type="EMBL" id="LPXN01000105">
    <property type="protein sequence ID" value="KZD08380.1"/>
    <property type="molecule type" value="Genomic_DNA"/>
</dbReference>
<dbReference type="CDD" id="cd01132">
    <property type="entry name" value="F1-ATPase_alpha_CD"/>
    <property type="match status" value="1"/>
</dbReference>
<evidence type="ECO:0000256" key="8">
    <source>
        <dbReference type="ARBA" id="ARBA00022967"/>
    </source>
</evidence>
<keyword evidence="12 14" id="KW-0066">ATP synthesis</keyword>
<dbReference type="InterPro" id="IPR000793">
    <property type="entry name" value="ATP_synth_asu_C"/>
</dbReference>
<feature type="site" description="Required for activity" evidence="14">
    <location>
        <position position="370"/>
    </location>
</feature>
<dbReference type="RefSeq" id="WP_067555817.1">
    <property type="nucleotide sequence ID" value="NZ_LPXN01000105.1"/>
</dbReference>
<keyword evidence="9 14" id="KW-0406">Ion transport</keyword>
<keyword evidence="5 14" id="KW-0547">Nucleotide-binding</keyword>
<keyword evidence="7 14" id="KW-0067">ATP-binding</keyword>
<dbReference type="GO" id="GO:0046933">
    <property type="term" value="F:proton-transporting ATP synthase activity, rotational mechanism"/>
    <property type="evidence" value="ECO:0007669"/>
    <property type="project" value="UniProtKB-UniRule"/>
</dbReference>
<dbReference type="SUPFAM" id="SSF47917">
    <property type="entry name" value="C-terminal domain of alpha and beta subunits of F1 ATP synthase"/>
    <property type="match status" value="1"/>
</dbReference>
<dbReference type="InterPro" id="IPR027417">
    <property type="entry name" value="P-loop_NTPase"/>
</dbReference>
<sequence length="509" mass="54936">MDIRAAEISSILKEQIANFGSEAEVAEVGTVLSVGDGIARVYGLDKVQAGEMVEFPNGIRGMALNLETDNVGIVIFGDDRDIKEGDTVKRTGTIVDAPVGKGLLGRVVDALGNPIDGKGPLKDVNRTRVEVKAPGIIPRRSVHEPVQTGLKAIDSLIPVGRGQRELIIGDRQTGKTAVAIDAIINQANVNKGDDESKKLYCIYVAVGQKRSTVAQIVKTLEDYGAMEYSIVVAATASEPAPLQFLAPYTACAMGEFFRDNGMHALIIYDDLSKQATAYRQMSLLLRRPPGREAFPGDVFYLHSRLLERAAKMNADHGSGSLTALPVIETQAGDVSAYIPTNVISITDGQIFLETGLFYKGIRPAVNVGISVSRVGSAAQIKAMKQVAGSIKLELAQYREMEAFAQFASDLDASTQRLLARGSRLTQLLKQPQYSPLPVEEQVAVIYAGVKGYLDKVPVDQVNKYEAGLLAELRGRGSDILAAIRKEQQLTAEIEGKLKDLLETYSKSFA</sequence>
<dbReference type="GO" id="GO:0005524">
    <property type="term" value="F:ATP binding"/>
    <property type="evidence" value="ECO:0007669"/>
    <property type="project" value="UniProtKB-UniRule"/>
</dbReference>
<dbReference type="InterPro" id="IPR020003">
    <property type="entry name" value="ATPase_a/bsu_AS"/>
</dbReference>
<dbReference type="InterPro" id="IPR033732">
    <property type="entry name" value="ATP_synth_F1_a_nt-bd_dom"/>
</dbReference>
<dbReference type="InterPro" id="IPR000194">
    <property type="entry name" value="ATPase_F1/V1/A1_a/bsu_nucl-bd"/>
</dbReference>
<evidence type="ECO:0000256" key="2">
    <source>
        <dbReference type="ARBA" id="ARBA00004370"/>
    </source>
</evidence>
<dbReference type="AlphaFoldDB" id="A0A154W4B1"/>
<keyword evidence="6 14" id="KW-0375">Hydrogen ion transport</keyword>
<comment type="function">
    <text evidence="1 14">Produces ATP from ADP in the presence of a proton gradient across the membrane. The alpha chain is a regulatory subunit.</text>
</comment>
<dbReference type="CDD" id="cd18116">
    <property type="entry name" value="ATP-synt_F1_alpha_N"/>
    <property type="match status" value="1"/>
</dbReference>
<evidence type="ECO:0000256" key="5">
    <source>
        <dbReference type="ARBA" id="ARBA00022741"/>
    </source>
</evidence>
<dbReference type="CDD" id="cd18113">
    <property type="entry name" value="ATP-synt_F1_alpha_C"/>
    <property type="match status" value="1"/>
</dbReference>
<keyword evidence="4 14" id="KW-0813">Transport</keyword>
<dbReference type="Pfam" id="PF02874">
    <property type="entry name" value="ATP-synt_ab_N"/>
    <property type="match status" value="1"/>
</dbReference>
<name>A0A154W4B1_9PROT</name>
<evidence type="ECO:0000256" key="14">
    <source>
        <dbReference type="HAMAP-Rule" id="MF_01346"/>
    </source>
</evidence>
<dbReference type="InterPro" id="IPR038376">
    <property type="entry name" value="ATP_synth_asu_C_sf"/>
</dbReference>
<dbReference type="Gene3D" id="1.20.150.20">
    <property type="entry name" value="ATP synthase alpha/beta chain, C-terminal domain"/>
    <property type="match status" value="1"/>
</dbReference>
<dbReference type="FunFam" id="3.40.50.300:FF:004039">
    <property type="entry name" value="ATP synthase subunit alpha, mitochondrial"/>
    <property type="match status" value="1"/>
</dbReference>
<evidence type="ECO:0000256" key="4">
    <source>
        <dbReference type="ARBA" id="ARBA00022448"/>
    </source>
</evidence>
<gene>
    <name evidence="14" type="primary">atpA</name>
    <name evidence="18" type="ORF">AUP43_01945</name>
</gene>
<dbReference type="NCBIfam" id="NF009884">
    <property type="entry name" value="PRK13343.1"/>
    <property type="match status" value="1"/>
</dbReference>
<dbReference type="Pfam" id="PF00006">
    <property type="entry name" value="ATP-synt_ab"/>
    <property type="match status" value="1"/>
</dbReference>
<dbReference type="InterPro" id="IPR005294">
    <property type="entry name" value="ATP_synth_F1_asu"/>
</dbReference>
<dbReference type="GO" id="GO:0043531">
    <property type="term" value="F:ADP binding"/>
    <property type="evidence" value="ECO:0007669"/>
    <property type="project" value="TreeGrafter"/>
</dbReference>
<feature type="binding site" evidence="14">
    <location>
        <begin position="169"/>
        <end position="176"/>
    </location>
    <ligand>
        <name>ATP</name>
        <dbReference type="ChEBI" id="CHEBI:30616"/>
    </ligand>
</feature>
<keyword evidence="14" id="KW-1003">Cell membrane</keyword>
<organism evidence="18 19">
    <name type="scientific">Oceanibaculum pacificum</name>
    <dbReference type="NCBI Taxonomy" id="580166"/>
    <lineage>
        <taxon>Bacteria</taxon>
        <taxon>Pseudomonadati</taxon>
        <taxon>Pseudomonadota</taxon>
        <taxon>Alphaproteobacteria</taxon>
        <taxon>Rhodospirillales</taxon>
        <taxon>Oceanibaculaceae</taxon>
        <taxon>Oceanibaculum</taxon>
    </lineage>
</organism>
<dbReference type="STRING" id="580166.AUP43_01945"/>
<feature type="domain" description="ATPase F1/V1/A1 complex alpha/beta subunit nucleotide-binding" evidence="15">
    <location>
        <begin position="149"/>
        <end position="372"/>
    </location>
</feature>
<dbReference type="PANTHER" id="PTHR48082">
    <property type="entry name" value="ATP SYNTHASE SUBUNIT ALPHA, MITOCHONDRIAL"/>
    <property type="match status" value="1"/>
</dbReference>
<evidence type="ECO:0000256" key="10">
    <source>
        <dbReference type="ARBA" id="ARBA00023136"/>
    </source>
</evidence>
<dbReference type="InterPro" id="IPR004100">
    <property type="entry name" value="ATPase_F1/V1/A1_a/bsu_N"/>
</dbReference>
<dbReference type="FunFam" id="1.20.150.20:FF:000001">
    <property type="entry name" value="ATP synthase subunit alpha"/>
    <property type="match status" value="1"/>
</dbReference>
<protein>
    <recommendedName>
        <fullName evidence="14">ATP synthase subunit alpha</fullName>
        <ecNumber evidence="14">7.1.2.2</ecNumber>
    </recommendedName>
    <alternativeName>
        <fullName evidence="14">ATP synthase F1 sector subunit alpha</fullName>
    </alternativeName>
    <alternativeName>
        <fullName evidence="14">F-ATPase subunit alpha</fullName>
    </alternativeName>
</protein>
<accession>A0A154W4B1</accession>
<comment type="similarity">
    <text evidence="3 14">Belongs to the ATPase alpha/beta chains family.</text>
</comment>
<evidence type="ECO:0000256" key="11">
    <source>
        <dbReference type="ARBA" id="ARBA00023196"/>
    </source>
</evidence>
<evidence type="ECO:0000256" key="13">
    <source>
        <dbReference type="ARBA" id="ARBA00026013"/>
    </source>
</evidence>
<dbReference type="PANTHER" id="PTHR48082:SF2">
    <property type="entry name" value="ATP SYNTHASE SUBUNIT ALPHA, MITOCHONDRIAL"/>
    <property type="match status" value="1"/>
</dbReference>
<dbReference type="GO" id="GO:0005886">
    <property type="term" value="C:plasma membrane"/>
    <property type="evidence" value="ECO:0007669"/>
    <property type="project" value="UniProtKB-SubCell"/>
</dbReference>
<dbReference type="Gene3D" id="3.40.50.300">
    <property type="entry name" value="P-loop containing nucleotide triphosphate hydrolases"/>
    <property type="match status" value="1"/>
</dbReference>
<comment type="caution">
    <text evidence="18">The sequence shown here is derived from an EMBL/GenBank/DDBJ whole genome shotgun (WGS) entry which is preliminary data.</text>
</comment>
<evidence type="ECO:0000313" key="18">
    <source>
        <dbReference type="EMBL" id="KZD08380.1"/>
    </source>
</evidence>
<comment type="subcellular location">
    <subcellularLocation>
        <location evidence="14">Cell membrane</location>
        <topology evidence="14">Peripheral membrane protein</topology>
    </subcellularLocation>
    <subcellularLocation>
        <location evidence="2">Membrane</location>
    </subcellularLocation>
</comment>
<evidence type="ECO:0000313" key="19">
    <source>
        <dbReference type="Proteomes" id="UP000076400"/>
    </source>
</evidence>
<dbReference type="GO" id="GO:0045259">
    <property type="term" value="C:proton-transporting ATP synthase complex"/>
    <property type="evidence" value="ECO:0007669"/>
    <property type="project" value="UniProtKB-KW"/>
</dbReference>
<evidence type="ECO:0000256" key="6">
    <source>
        <dbReference type="ARBA" id="ARBA00022781"/>
    </source>
</evidence>
<keyword evidence="10 14" id="KW-0472">Membrane</keyword>
<dbReference type="FunFam" id="2.40.30.20:FF:000001">
    <property type="entry name" value="ATP synthase subunit alpha"/>
    <property type="match status" value="1"/>
</dbReference>
<reference evidence="18 19" key="1">
    <citation type="submission" date="2015-12" db="EMBL/GenBank/DDBJ databases">
        <title>Genome sequence of Oceanibaculum pacificum MCCC 1A02656.</title>
        <authorList>
            <person name="Lu L."/>
            <person name="Lai Q."/>
            <person name="Shao Z."/>
            <person name="Qian P."/>
        </authorList>
    </citation>
    <scope>NUCLEOTIDE SEQUENCE [LARGE SCALE GENOMIC DNA]</scope>
    <source>
        <strain evidence="18 19">MCCC 1A02656</strain>
    </source>
</reference>
<comment type="subunit">
    <text evidence="13">F-type ATPases have 2 components, CF(1) - the catalytic core - and CF(0) - the membrane proton channel. CF(1) has five subunits: alpha(3), beta(3), gamma(1), delta(1), epsilon(1). CF(0) has four main subunits: a(1), b(1), b'(1) and c(9-12).</text>
</comment>
<evidence type="ECO:0000256" key="7">
    <source>
        <dbReference type="ARBA" id="ARBA00022840"/>
    </source>
</evidence>
<proteinExistence type="inferred from homology"/>
<dbReference type="InterPro" id="IPR023366">
    <property type="entry name" value="ATP_synth_asu-like_sf"/>
</dbReference>
<feature type="domain" description="ATPase F1/V1/A1 complex alpha/beta subunit N-terminal" evidence="17">
    <location>
        <begin position="25"/>
        <end position="92"/>
    </location>
</feature>
<dbReference type="InterPro" id="IPR036121">
    <property type="entry name" value="ATPase_F1/V1/A1_a/bsu_N_sf"/>
</dbReference>
<dbReference type="EC" id="7.1.2.2" evidence="14"/>
<comment type="catalytic activity">
    <reaction evidence="14">
        <text>ATP + H2O + 4 H(+)(in) = ADP + phosphate + 5 H(+)(out)</text>
        <dbReference type="Rhea" id="RHEA:57720"/>
        <dbReference type="ChEBI" id="CHEBI:15377"/>
        <dbReference type="ChEBI" id="CHEBI:15378"/>
        <dbReference type="ChEBI" id="CHEBI:30616"/>
        <dbReference type="ChEBI" id="CHEBI:43474"/>
        <dbReference type="ChEBI" id="CHEBI:456216"/>
        <dbReference type="EC" id="7.1.2.2"/>
    </reaction>
</comment>
<evidence type="ECO:0000256" key="1">
    <source>
        <dbReference type="ARBA" id="ARBA00003784"/>
    </source>
</evidence>
<dbReference type="SUPFAM" id="SSF52540">
    <property type="entry name" value="P-loop containing nucleoside triphosphate hydrolases"/>
    <property type="match status" value="1"/>
</dbReference>
<dbReference type="PROSITE" id="PS00152">
    <property type="entry name" value="ATPASE_ALPHA_BETA"/>
    <property type="match status" value="1"/>
</dbReference>
<evidence type="ECO:0000259" key="16">
    <source>
        <dbReference type="Pfam" id="PF00306"/>
    </source>
</evidence>
<dbReference type="PIRSF" id="PIRSF039088">
    <property type="entry name" value="F_ATPase_subunit_alpha"/>
    <property type="match status" value="1"/>
</dbReference>
<evidence type="ECO:0000259" key="17">
    <source>
        <dbReference type="Pfam" id="PF02874"/>
    </source>
</evidence>
<dbReference type="Pfam" id="PF00306">
    <property type="entry name" value="ATP-synt_ab_C"/>
    <property type="match status" value="1"/>
</dbReference>
<keyword evidence="19" id="KW-1185">Reference proteome</keyword>
<dbReference type="HAMAP" id="MF_01346">
    <property type="entry name" value="ATP_synth_alpha_bact"/>
    <property type="match status" value="1"/>
</dbReference>
<dbReference type="Proteomes" id="UP000076400">
    <property type="component" value="Unassembled WGS sequence"/>
</dbReference>
<dbReference type="OrthoDB" id="9803053at2"/>
<dbReference type="Gene3D" id="2.40.30.20">
    <property type="match status" value="1"/>
</dbReference>
<evidence type="ECO:0000259" key="15">
    <source>
        <dbReference type="Pfam" id="PF00006"/>
    </source>
</evidence>
<keyword evidence="11 14" id="KW-0139">CF(1)</keyword>
<evidence type="ECO:0000256" key="9">
    <source>
        <dbReference type="ARBA" id="ARBA00023065"/>
    </source>
</evidence>
<dbReference type="SUPFAM" id="SSF50615">
    <property type="entry name" value="N-terminal domain of alpha and beta subunits of F1 ATP synthase"/>
    <property type="match status" value="1"/>
</dbReference>
<evidence type="ECO:0000256" key="12">
    <source>
        <dbReference type="ARBA" id="ARBA00023310"/>
    </source>
</evidence>
<feature type="domain" description="ATP synthase alpha subunit C-terminal" evidence="16">
    <location>
        <begin position="379"/>
        <end position="502"/>
    </location>
</feature>
<evidence type="ECO:0000256" key="3">
    <source>
        <dbReference type="ARBA" id="ARBA00008936"/>
    </source>
</evidence>
<dbReference type="NCBIfam" id="TIGR00962">
    <property type="entry name" value="atpA"/>
    <property type="match status" value="1"/>
</dbReference>
<keyword evidence="8 14" id="KW-1278">Translocase</keyword>